<feature type="transmembrane region" description="Helical" evidence="2">
    <location>
        <begin position="6"/>
        <end position="27"/>
    </location>
</feature>
<evidence type="ECO:0000256" key="1">
    <source>
        <dbReference type="SAM" id="MobiDB-lite"/>
    </source>
</evidence>
<organism evidence="3 4">
    <name type="scientific">Penicillium angulare</name>
    <dbReference type="NCBI Taxonomy" id="116970"/>
    <lineage>
        <taxon>Eukaryota</taxon>
        <taxon>Fungi</taxon>
        <taxon>Dikarya</taxon>
        <taxon>Ascomycota</taxon>
        <taxon>Pezizomycotina</taxon>
        <taxon>Eurotiomycetes</taxon>
        <taxon>Eurotiomycetidae</taxon>
        <taxon>Eurotiales</taxon>
        <taxon>Aspergillaceae</taxon>
        <taxon>Penicillium</taxon>
    </lineage>
</organism>
<gene>
    <name evidence="3" type="ORF">N7456_010540</name>
</gene>
<keyword evidence="2" id="KW-0472">Membrane</keyword>
<sequence length="95" mass="10516">MRPKYHHALLGAILITLGSFFMVYRLYAHFNRSSADLGLSIFDGKLPPIPHYDESPGKDSRRPFATVSDAESAEHIPKASSIPLPLPPEPTMKSI</sequence>
<protein>
    <submittedName>
        <fullName evidence="3">Uncharacterized protein</fullName>
    </submittedName>
</protein>
<reference evidence="3" key="1">
    <citation type="submission" date="2022-11" db="EMBL/GenBank/DDBJ databases">
        <authorList>
            <person name="Petersen C."/>
        </authorList>
    </citation>
    <scope>NUCLEOTIDE SEQUENCE</scope>
    <source>
        <strain evidence="3">IBT 30069</strain>
    </source>
</reference>
<feature type="region of interest" description="Disordered" evidence="1">
    <location>
        <begin position="48"/>
        <end position="95"/>
    </location>
</feature>
<feature type="compositionally biased region" description="Basic and acidic residues" evidence="1">
    <location>
        <begin position="51"/>
        <end position="62"/>
    </location>
</feature>
<reference evidence="3" key="2">
    <citation type="journal article" date="2023" name="IMA Fungus">
        <title>Comparative genomic study of the Penicillium genus elucidates a diverse pangenome and 15 lateral gene transfer events.</title>
        <authorList>
            <person name="Petersen C."/>
            <person name="Sorensen T."/>
            <person name="Nielsen M.R."/>
            <person name="Sondergaard T.E."/>
            <person name="Sorensen J.L."/>
            <person name="Fitzpatrick D.A."/>
            <person name="Frisvad J.C."/>
            <person name="Nielsen K.L."/>
        </authorList>
    </citation>
    <scope>NUCLEOTIDE SEQUENCE</scope>
    <source>
        <strain evidence="3">IBT 30069</strain>
    </source>
</reference>
<dbReference type="EMBL" id="JAPQKH010000006">
    <property type="protein sequence ID" value="KAJ5094679.1"/>
    <property type="molecule type" value="Genomic_DNA"/>
</dbReference>
<feature type="compositionally biased region" description="Pro residues" evidence="1">
    <location>
        <begin position="84"/>
        <end position="95"/>
    </location>
</feature>
<evidence type="ECO:0000256" key="2">
    <source>
        <dbReference type="SAM" id="Phobius"/>
    </source>
</evidence>
<keyword evidence="2" id="KW-1133">Transmembrane helix</keyword>
<evidence type="ECO:0000313" key="3">
    <source>
        <dbReference type="EMBL" id="KAJ5094679.1"/>
    </source>
</evidence>
<accession>A0A9W9K6B0</accession>
<keyword evidence="2" id="KW-0812">Transmembrane</keyword>
<evidence type="ECO:0000313" key="4">
    <source>
        <dbReference type="Proteomes" id="UP001149165"/>
    </source>
</evidence>
<keyword evidence="4" id="KW-1185">Reference proteome</keyword>
<dbReference type="Proteomes" id="UP001149165">
    <property type="component" value="Unassembled WGS sequence"/>
</dbReference>
<name>A0A9W9K6B0_9EURO</name>
<proteinExistence type="predicted"/>
<dbReference type="AlphaFoldDB" id="A0A9W9K6B0"/>
<dbReference type="OrthoDB" id="262547at2759"/>
<comment type="caution">
    <text evidence="3">The sequence shown here is derived from an EMBL/GenBank/DDBJ whole genome shotgun (WGS) entry which is preliminary data.</text>
</comment>